<dbReference type="EMBL" id="VASG01000001">
    <property type="protein sequence ID" value="TLP77946.1"/>
    <property type="molecule type" value="Genomic_DNA"/>
</dbReference>
<name>A0A5R9AJB9_PSENT</name>
<reference evidence="2" key="2">
    <citation type="submission" date="2019-06" db="EMBL/GenBank/DDBJ databases">
        <title>AzeR, a transcriptional regulator that responds to azelaic acid in Pseudomonas nitroreducens.</title>
        <authorList>
            <person name="Bez C."/>
            <person name="Javvadi S.G."/>
            <person name="Bertani I."/>
            <person name="Devescovi G."/>
            <person name="Studholme D.J."/>
            <person name="Geller A."/>
            <person name="Levy A."/>
            <person name="Venturi V."/>
        </authorList>
    </citation>
    <scope>NUCLEOTIDE SEQUENCE [LARGE SCALE GENOMIC DNA]</scope>
    <source>
        <strain evidence="2">DSM 9128</strain>
    </source>
</reference>
<organism evidence="1 2">
    <name type="scientific">Pseudomonas nitroreducens</name>
    <dbReference type="NCBI Taxonomy" id="46680"/>
    <lineage>
        <taxon>Bacteria</taxon>
        <taxon>Pseudomonadati</taxon>
        <taxon>Pseudomonadota</taxon>
        <taxon>Gammaproteobacteria</taxon>
        <taxon>Pseudomonadales</taxon>
        <taxon>Pseudomonadaceae</taxon>
        <taxon>Pseudomonas</taxon>
    </lineage>
</organism>
<dbReference type="AlphaFoldDB" id="A0A5R9AJB9"/>
<evidence type="ECO:0000313" key="2">
    <source>
        <dbReference type="Proteomes" id="UP000307510"/>
    </source>
</evidence>
<dbReference type="Proteomes" id="UP000307510">
    <property type="component" value="Unassembled WGS sequence"/>
</dbReference>
<dbReference type="SUPFAM" id="SSF48452">
    <property type="entry name" value="TPR-like"/>
    <property type="match status" value="1"/>
</dbReference>
<protein>
    <recommendedName>
        <fullName evidence="3">Tetratricopeptide repeat protein</fullName>
    </recommendedName>
</protein>
<reference evidence="1 2" key="1">
    <citation type="submission" date="2019-05" db="EMBL/GenBank/DDBJ databases">
        <authorList>
            <person name="Moore K."/>
            <person name="O'Neill P."/>
            <person name="Farbos A."/>
            <person name="Studholme D.J."/>
        </authorList>
    </citation>
    <scope>NUCLEOTIDE SEQUENCE [LARGE SCALE GENOMIC DNA]</scope>
    <source>
        <strain evidence="1 2">DSM 9128</strain>
    </source>
</reference>
<dbReference type="Gene3D" id="1.25.40.10">
    <property type="entry name" value="Tetratricopeptide repeat domain"/>
    <property type="match status" value="1"/>
</dbReference>
<proteinExistence type="predicted"/>
<gene>
    <name evidence="1" type="ORF">FEA48_01770</name>
</gene>
<evidence type="ECO:0000313" key="1">
    <source>
        <dbReference type="EMBL" id="TLP77946.1"/>
    </source>
</evidence>
<dbReference type="RefSeq" id="WP_081517451.1">
    <property type="nucleotide sequence ID" value="NZ_JALJXP010000014.1"/>
</dbReference>
<accession>A0A5R9AJB9</accession>
<comment type="caution">
    <text evidence="1">The sequence shown here is derived from an EMBL/GenBank/DDBJ whole genome shotgun (WGS) entry which is preliminary data.</text>
</comment>
<evidence type="ECO:0008006" key="3">
    <source>
        <dbReference type="Google" id="ProtNLM"/>
    </source>
</evidence>
<dbReference type="InterPro" id="IPR011990">
    <property type="entry name" value="TPR-like_helical_dom_sf"/>
</dbReference>
<sequence>MRHWQRTIELGNRCFIRQELIDAREHYLHALALAQVLLDRWHDAEEAVMAFVISHHNLGDLHLQLGQPEETAEYLCACHERLLALGEDLRKCSDLRAAAVQHSRRTYVELLNFIGEHGTYPRTQRLLRRQGAVELRPGLFTAVHSMRYH</sequence>